<protein>
    <submittedName>
        <fullName evidence="3">Coiled-coil domain-containing protein 171</fullName>
    </submittedName>
</protein>
<feature type="region of interest" description="Disordered" evidence="2">
    <location>
        <begin position="536"/>
        <end position="556"/>
    </location>
</feature>
<reference evidence="3 4" key="1">
    <citation type="journal article" date="2019" name="Mol. Ecol. Resour.">
        <title>Chromosome-level genome assembly of Triplophysa tibetana, a fish adapted to the harsh high-altitude environment of the Tibetan Plateau.</title>
        <authorList>
            <person name="Yang X."/>
            <person name="Liu H."/>
            <person name="Ma Z."/>
            <person name="Zou Y."/>
            <person name="Zou M."/>
            <person name="Mao Y."/>
            <person name="Li X."/>
            <person name="Wang H."/>
            <person name="Chen T."/>
            <person name="Wang W."/>
            <person name="Yang R."/>
        </authorList>
    </citation>
    <scope>NUCLEOTIDE SEQUENCE [LARGE SCALE GENOMIC DNA]</scope>
    <source>
        <strain evidence="3">TTIB1903HZAU</strain>
        <tissue evidence="3">Muscle</tissue>
    </source>
</reference>
<organism evidence="3 4">
    <name type="scientific">Triplophysa tibetana</name>
    <dbReference type="NCBI Taxonomy" id="1572043"/>
    <lineage>
        <taxon>Eukaryota</taxon>
        <taxon>Metazoa</taxon>
        <taxon>Chordata</taxon>
        <taxon>Craniata</taxon>
        <taxon>Vertebrata</taxon>
        <taxon>Euteleostomi</taxon>
        <taxon>Actinopterygii</taxon>
        <taxon>Neopterygii</taxon>
        <taxon>Teleostei</taxon>
        <taxon>Ostariophysi</taxon>
        <taxon>Cypriniformes</taxon>
        <taxon>Nemacheilidae</taxon>
        <taxon>Triplophysa</taxon>
    </lineage>
</organism>
<evidence type="ECO:0000313" key="4">
    <source>
        <dbReference type="Proteomes" id="UP000324632"/>
    </source>
</evidence>
<dbReference type="Proteomes" id="UP000324632">
    <property type="component" value="Chromosome 20"/>
</dbReference>
<name>A0A5A9N923_9TELE</name>
<dbReference type="PANTHER" id="PTHR47899:SF1">
    <property type="entry name" value="COILED-COIL DOMAIN-CONTAINING PROTEIN 171"/>
    <property type="match status" value="1"/>
</dbReference>
<comment type="caution">
    <text evidence="3">The sequence shown here is derived from an EMBL/GenBank/DDBJ whole genome shotgun (WGS) entry which is preliminary data.</text>
</comment>
<feature type="region of interest" description="Disordered" evidence="2">
    <location>
        <begin position="1"/>
        <end position="35"/>
    </location>
</feature>
<gene>
    <name evidence="3" type="ORF">E1301_Tti021546</name>
</gene>
<feature type="compositionally biased region" description="Low complexity" evidence="2">
    <location>
        <begin position="1045"/>
        <end position="1055"/>
    </location>
</feature>
<feature type="compositionally biased region" description="Polar residues" evidence="2">
    <location>
        <begin position="542"/>
        <end position="554"/>
    </location>
</feature>
<feature type="region of interest" description="Disordered" evidence="2">
    <location>
        <begin position="226"/>
        <end position="249"/>
    </location>
</feature>
<feature type="region of interest" description="Disordered" evidence="2">
    <location>
        <begin position="1038"/>
        <end position="1058"/>
    </location>
</feature>
<keyword evidence="1" id="KW-0175">Coiled coil</keyword>
<evidence type="ECO:0000256" key="1">
    <source>
        <dbReference type="SAM" id="Coils"/>
    </source>
</evidence>
<feature type="compositionally biased region" description="Polar residues" evidence="2">
    <location>
        <begin position="1"/>
        <end position="10"/>
    </location>
</feature>
<feature type="compositionally biased region" description="Basic and acidic residues" evidence="2">
    <location>
        <begin position="226"/>
        <end position="236"/>
    </location>
</feature>
<feature type="coiled-coil region" evidence="1">
    <location>
        <begin position="372"/>
        <end position="406"/>
    </location>
</feature>
<keyword evidence="4" id="KW-1185">Reference proteome</keyword>
<dbReference type="AlphaFoldDB" id="A0A5A9N923"/>
<feature type="coiled-coil region" evidence="1">
    <location>
        <begin position="36"/>
        <end position="116"/>
    </location>
</feature>
<dbReference type="InterPro" id="IPR038820">
    <property type="entry name" value="CCDC171"/>
</dbReference>
<proteinExistence type="predicted"/>
<dbReference type="PANTHER" id="PTHR47899">
    <property type="entry name" value="COILED-COIL DOMAIN-CONTAINING PROTEIN 171"/>
    <property type="match status" value="1"/>
</dbReference>
<feature type="coiled-coil region" evidence="1">
    <location>
        <begin position="660"/>
        <end position="701"/>
    </location>
</feature>
<accession>A0A5A9N923</accession>
<sequence>MPQSSTTRQCPGNRVRRKDSGPREVTLSPRDSEDEINGLRHQIERLHKDRRVSERETGDGFTLTAELRWKLNQLEKEKLQFTSKYNEEVSQYEAQVARLRAQVERGEAQRQTLEYDVAVARRDVAVERRKTEEKMRDLREHNLKLEGVISELHQRVCDVQRSLEITQKAREDDHQDLQTQLHERDGLLMSANAENHRLHADKSRLQTLIETDTLHQMKEEMERMKREIESDREKLKNTSADVQRSNDREDKLGADLQSALENVKVLEQNVESERVAQLESKFNSDIMQVKLKDLEDALGLEKSSHADAVSRLEMLNQKFSEVERAYTHEKGQSQHITHKLTQMEKDHIHMKTALDLELDQEKARSADMIGQLEKERAESLKLSIKLQEQERECTDRQQQINKVQRSLVCVQQSYDSVLCDIVELLQEYQQQGAAHTHHTEGDKANASAQLDILRRTLHNYKTQLQESVVVMQKLNHEMLVKDEKITELQKNTQECEARCVCVNKEVKRLRVCVADAAADVDRAQKDLRRLAHKLQDEKTQHTHTQSQMNTLQQQHQRDTQEKLSFLHELYQRLVAGCVLVTPAHSMLGSFSWGELSAMVQEHVDTLTSDLTTANQKVSCLESVCEGRSAALERVSEQLKQREEMWRQQRQDLDTHHAHTISQLQHTVQDLSSQLESAEGHVRCLELSQSEQEQEVRRLQKSVGREEACLLAACGVLAGCMRALRRQVCVLMWQKAVLQERVCEGEILRTDVNTLLHALTDAGVKGQPEARGLAARRFRRCVIAVLAAGRLRTLGQSSSVLFRVSVGYGGQPDVSVSDVTVREEEEDHRVMKTLNSSELLVRIHTCMEGIHQELRGTGDSVMSAVQSRCKKLFEWLLSDVDAQCCGHNGKGSLARRLGLGLHKLTTDQSTVHGYTNSKVLVASLQKHILQFTQRLHSAEVERRNLRLQLSRINRKDTHTACVSVQRFESVCSELRSALEREQCAQRLLHDQATQLQRLDFSMQQHTGEQLKNNQRLAHAVQSLSDTKRELKRKDQCLRSMEKHHNQSQQEKNQLQQTIKSTEEAVSAAAKNKESLMSYIKSVEDYLKEMREDIIQFRGVSSQDHVTLLLPDPPSIIRNPQTDACQSLVRCFLELFQLMVLKISSQGQEMSTSSPSRS</sequence>
<evidence type="ECO:0000313" key="3">
    <source>
        <dbReference type="EMBL" id="KAA0706482.1"/>
    </source>
</evidence>
<dbReference type="EMBL" id="SOYY01000020">
    <property type="protein sequence ID" value="KAA0706482.1"/>
    <property type="molecule type" value="Genomic_DNA"/>
</dbReference>
<evidence type="ECO:0000256" key="2">
    <source>
        <dbReference type="SAM" id="MobiDB-lite"/>
    </source>
</evidence>